<evidence type="ECO:0000256" key="10">
    <source>
        <dbReference type="HAMAP-Rule" id="MF_00278"/>
    </source>
</evidence>
<evidence type="ECO:0000256" key="2">
    <source>
        <dbReference type="ARBA" id="ARBA00011152"/>
    </source>
</evidence>
<dbReference type="GO" id="GO:0016829">
    <property type="term" value="F:lyase activity"/>
    <property type="evidence" value="ECO:0007669"/>
    <property type="project" value="UniProtKB-KW"/>
</dbReference>
<sequence>MQNIVIIDPPIANVSNVQKAVGGIVSSKLEDIKKADKIIFPGVGSFDKAMKELSGIKSYIFEHIDKGKPFLGICLGFQILFSSSEEGKEEGLSVIKEKIERFENIKTPHMGWNKVFVERDNRLFKGIEDESYFYFVHSYFLNKSNYAISKTNYGEYDFVSAVQKDNVFGVQFHPEKSSKNGLKLLDNFRRL</sequence>
<evidence type="ECO:0000256" key="3">
    <source>
        <dbReference type="ARBA" id="ARBA00022605"/>
    </source>
</evidence>
<comment type="catalytic activity">
    <reaction evidence="8 10">
        <text>5-[(5-phospho-1-deoxy-D-ribulos-1-ylimino)methylamino]-1-(5-phospho-beta-D-ribosyl)imidazole-4-carboxamide + L-glutamine = D-erythro-1-(imidazol-4-yl)glycerol 3-phosphate + 5-amino-1-(5-phospho-beta-D-ribosyl)imidazole-4-carboxamide + L-glutamate + H(+)</text>
        <dbReference type="Rhea" id="RHEA:24793"/>
        <dbReference type="ChEBI" id="CHEBI:15378"/>
        <dbReference type="ChEBI" id="CHEBI:29985"/>
        <dbReference type="ChEBI" id="CHEBI:58278"/>
        <dbReference type="ChEBI" id="CHEBI:58359"/>
        <dbReference type="ChEBI" id="CHEBI:58475"/>
        <dbReference type="ChEBI" id="CHEBI:58525"/>
        <dbReference type="EC" id="4.3.2.10"/>
    </reaction>
</comment>
<protein>
    <recommendedName>
        <fullName evidence="10">Imidazole glycerol phosphate synthase subunit HisH</fullName>
        <ecNumber evidence="10">4.3.2.10</ecNumber>
    </recommendedName>
    <alternativeName>
        <fullName evidence="10">IGP synthase glutaminase subunit</fullName>
        <ecNumber evidence="10">3.5.1.2</ecNumber>
    </alternativeName>
    <alternativeName>
        <fullName evidence="10">IGP synthase subunit HisH</fullName>
    </alternativeName>
    <alternativeName>
        <fullName evidence="10">ImGP synthase subunit HisH</fullName>
        <shortName evidence="10">IGPS subunit HisH</shortName>
    </alternativeName>
</protein>
<dbReference type="UniPathway" id="UPA00031">
    <property type="reaction ID" value="UER00010"/>
</dbReference>
<keyword evidence="14" id="KW-1185">Reference proteome</keyword>
<dbReference type="Proteomes" id="UP000199322">
    <property type="component" value="Unassembled WGS sequence"/>
</dbReference>
<evidence type="ECO:0000259" key="12">
    <source>
        <dbReference type="Pfam" id="PF00117"/>
    </source>
</evidence>
<keyword evidence="6 10" id="KW-0368">Histidine biosynthesis</keyword>
<keyword evidence="4 10" id="KW-0378">Hydrolase</keyword>
<evidence type="ECO:0000256" key="7">
    <source>
        <dbReference type="ARBA" id="ARBA00023239"/>
    </source>
</evidence>
<keyword evidence="7 10" id="KW-0456">Lyase</keyword>
<dbReference type="PROSITE" id="PS51273">
    <property type="entry name" value="GATASE_TYPE_1"/>
    <property type="match status" value="1"/>
</dbReference>
<evidence type="ECO:0000256" key="9">
    <source>
        <dbReference type="ARBA" id="ARBA00049534"/>
    </source>
</evidence>
<keyword evidence="5 10" id="KW-0315">Glutamine amidotransferase</keyword>
<feature type="active site" evidence="10 11">
    <location>
        <position position="175"/>
    </location>
</feature>
<dbReference type="HAMAP" id="MF_00278">
    <property type="entry name" value="HisH"/>
    <property type="match status" value="1"/>
</dbReference>
<evidence type="ECO:0000256" key="1">
    <source>
        <dbReference type="ARBA" id="ARBA00005091"/>
    </source>
</evidence>
<keyword evidence="3 10" id="KW-0028">Amino-acid biosynthesis</keyword>
<comment type="pathway">
    <text evidence="1 10">Amino-acid biosynthesis; L-histidine biosynthesis; L-histidine from 5-phospho-alpha-D-ribose 1-diphosphate: step 5/9.</text>
</comment>
<dbReference type="GO" id="GO:0000105">
    <property type="term" value="P:L-histidine biosynthetic process"/>
    <property type="evidence" value="ECO:0007669"/>
    <property type="project" value="UniProtKB-UniRule"/>
</dbReference>
<dbReference type="NCBIfam" id="TIGR01855">
    <property type="entry name" value="IMP_synth_hisH"/>
    <property type="match status" value="1"/>
</dbReference>
<dbReference type="PANTHER" id="PTHR42701:SF1">
    <property type="entry name" value="IMIDAZOLE GLYCEROL PHOSPHATE SYNTHASE SUBUNIT HISH"/>
    <property type="match status" value="1"/>
</dbReference>
<dbReference type="PANTHER" id="PTHR42701">
    <property type="entry name" value="IMIDAZOLE GLYCEROL PHOSPHATE SYNTHASE SUBUNIT HISH"/>
    <property type="match status" value="1"/>
</dbReference>
<evidence type="ECO:0000256" key="11">
    <source>
        <dbReference type="PIRSR" id="PIRSR000495-1"/>
    </source>
</evidence>
<proteinExistence type="inferred from homology"/>
<dbReference type="EC" id="3.5.1.2" evidence="10"/>
<comment type="subcellular location">
    <subcellularLocation>
        <location evidence="10">Cytoplasm</location>
    </subcellularLocation>
</comment>
<name>A0A1G6Q599_9BACT</name>
<comment type="catalytic activity">
    <reaction evidence="9 10">
        <text>L-glutamine + H2O = L-glutamate + NH4(+)</text>
        <dbReference type="Rhea" id="RHEA:15889"/>
        <dbReference type="ChEBI" id="CHEBI:15377"/>
        <dbReference type="ChEBI" id="CHEBI:28938"/>
        <dbReference type="ChEBI" id="CHEBI:29985"/>
        <dbReference type="ChEBI" id="CHEBI:58359"/>
        <dbReference type="EC" id="3.5.1.2"/>
    </reaction>
</comment>
<comment type="function">
    <text evidence="10">IGPS catalyzes the conversion of PRFAR and glutamine to IGP, AICAR and glutamate. The HisH subunit catalyzes the hydrolysis of glutamine to glutamate and ammonia as part of the synthesis of IGP and AICAR. The resulting ammonia molecule is channeled to the active site of HisF.</text>
</comment>
<dbReference type="GO" id="GO:0000107">
    <property type="term" value="F:imidazoleglycerol-phosphate synthase activity"/>
    <property type="evidence" value="ECO:0007669"/>
    <property type="project" value="UniProtKB-UniRule"/>
</dbReference>
<dbReference type="InterPro" id="IPR029062">
    <property type="entry name" value="Class_I_gatase-like"/>
</dbReference>
<dbReference type="GO" id="GO:0004359">
    <property type="term" value="F:glutaminase activity"/>
    <property type="evidence" value="ECO:0007669"/>
    <property type="project" value="UniProtKB-EC"/>
</dbReference>
<evidence type="ECO:0000256" key="4">
    <source>
        <dbReference type="ARBA" id="ARBA00022801"/>
    </source>
</evidence>
<dbReference type="GO" id="GO:0005737">
    <property type="term" value="C:cytoplasm"/>
    <property type="evidence" value="ECO:0007669"/>
    <property type="project" value="UniProtKB-SubCell"/>
</dbReference>
<feature type="active site" evidence="10 11">
    <location>
        <position position="173"/>
    </location>
</feature>
<evidence type="ECO:0000256" key="8">
    <source>
        <dbReference type="ARBA" id="ARBA00047838"/>
    </source>
</evidence>
<dbReference type="STRING" id="28234.SAMN04488588_1971"/>
<dbReference type="RefSeq" id="WP_091405438.1">
    <property type="nucleotide sequence ID" value="NZ_FMYV01000010.1"/>
</dbReference>
<reference evidence="13 14" key="1">
    <citation type="submission" date="2016-10" db="EMBL/GenBank/DDBJ databases">
        <authorList>
            <person name="de Groot N.N."/>
        </authorList>
    </citation>
    <scope>NUCLEOTIDE SEQUENCE [LARGE SCALE GENOMIC DNA]</scope>
    <source>
        <strain evidence="13 14">WG14</strain>
    </source>
</reference>
<evidence type="ECO:0000256" key="6">
    <source>
        <dbReference type="ARBA" id="ARBA00023102"/>
    </source>
</evidence>
<dbReference type="EC" id="4.3.2.10" evidence="10"/>
<dbReference type="Gene3D" id="3.40.50.880">
    <property type="match status" value="1"/>
</dbReference>
<keyword evidence="10" id="KW-0963">Cytoplasm</keyword>
<dbReference type="EMBL" id="FMYV01000010">
    <property type="protein sequence ID" value="SDC86795.1"/>
    <property type="molecule type" value="Genomic_DNA"/>
</dbReference>
<organism evidence="13 14">
    <name type="scientific">Geotoga petraea</name>
    <dbReference type="NCBI Taxonomy" id="28234"/>
    <lineage>
        <taxon>Bacteria</taxon>
        <taxon>Thermotogati</taxon>
        <taxon>Thermotogota</taxon>
        <taxon>Thermotogae</taxon>
        <taxon>Petrotogales</taxon>
        <taxon>Petrotogaceae</taxon>
        <taxon>Geotoga</taxon>
    </lineage>
</organism>
<evidence type="ECO:0000256" key="5">
    <source>
        <dbReference type="ARBA" id="ARBA00022962"/>
    </source>
</evidence>
<dbReference type="InterPro" id="IPR010139">
    <property type="entry name" value="Imidazole-glycPsynth_HisH"/>
</dbReference>
<evidence type="ECO:0000313" key="13">
    <source>
        <dbReference type="EMBL" id="SDC86795.1"/>
    </source>
</evidence>
<dbReference type="Pfam" id="PF00117">
    <property type="entry name" value="GATase"/>
    <property type="match status" value="1"/>
</dbReference>
<accession>A0A1G6Q599</accession>
<dbReference type="AlphaFoldDB" id="A0A1G6Q599"/>
<evidence type="ECO:0000313" key="14">
    <source>
        <dbReference type="Proteomes" id="UP000199322"/>
    </source>
</evidence>
<gene>
    <name evidence="10" type="primary">hisH</name>
    <name evidence="13" type="ORF">SAMN04488588_1971</name>
</gene>
<comment type="subunit">
    <text evidence="2 10">Heterodimer of HisH and HisF.</text>
</comment>
<dbReference type="InterPro" id="IPR017926">
    <property type="entry name" value="GATASE"/>
</dbReference>
<dbReference type="SUPFAM" id="SSF52317">
    <property type="entry name" value="Class I glutamine amidotransferase-like"/>
    <property type="match status" value="1"/>
</dbReference>
<dbReference type="CDD" id="cd01748">
    <property type="entry name" value="GATase1_IGP_Synthase"/>
    <property type="match status" value="1"/>
</dbReference>
<feature type="domain" description="Glutamine amidotransferase" evidence="12">
    <location>
        <begin position="33"/>
        <end position="188"/>
    </location>
</feature>
<dbReference type="PIRSF" id="PIRSF000495">
    <property type="entry name" value="Amidotransf_hisH"/>
    <property type="match status" value="1"/>
</dbReference>
<feature type="active site" description="Nucleophile" evidence="10 11">
    <location>
        <position position="74"/>
    </location>
</feature>